<dbReference type="InterPro" id="IPR049827">
    <property type="entry name" value="NanQ"/>
</dbReference>
<name>H5V4R7_ATLHE</name>
<dbReference type="NCBIfam" id="NF040884">
    <property type="entry name" value="acetylneur_anom"/>
    <property type="match status" value="1"/>
</dbReference>
<dbReference type="RefSeq" id="WP_002437112.1">
    <property type="nucleotide sequence ID" value="NZ_BAFF01000010.1"/>
</dbReference>
<dbReference type="Pfam" id="PF04074">
    <property type="entry name" value="DUF386"/>
    <property type="match status" value="1"/>
</dbReference>
<dbReference type="NCBIfam" id="TIGR00022">
    <property type="entry name" value="YhcH/YjgK/YiaL family protein"/>
    <property type="match status" value="1"/>
</dbReference>
<dbReference type="Gene3D" id="2.60.120.370">
    <property type="entry name" value="YhcH/YjgK/YiaL"/>
    <property type="match status" value="1"/>
</dbReference>
<gene>
    <name evidence="1" type="primary">yhcH</name>
    <name evidence="1" type="ORF">EH105704_10_00820</name>
</gene>
<proteinExistence type="predicted"/>
<accession>H5V4R7</accession>
<dbReference type="Proteomes" id="UP000010297">
    <property type="component" value="Unassembled WGS sequence"/>
</dbReference>
<organism evidence="1 2">
    <name type="scientific">Atlantibacter hermannii NBRC 105704</name>
    <dbReference type="NCBI Taxonomy" id="1115512"/>
    <lineage>
        <taxon>Bacteria</taxon>
        <taxon>Pseudomonadati</taxon>
        <taxon>Pseudomonadota</taxon>
        <taxon>Gammaproteobacteria</taxon>
        <taxon>Enterobacterales</taxon>
        <taxon>Enterobacteriaceae</taxon>
        <taxon>Atlantibacter</taxon>
    </lineage>
</organism>
<protein>
    <recommendedName>
        <fullName evidence="3">YhcH/YjgK/YiaL family protein</fullName>
    </recommendedName>
</protein>
<dbReference type="PANTHER" id="PTHR34986:SF5">
    <property type="entry name" value="N-ACETYLNEURAMINATE ANOMERASE NANQ"/>
    <property type="match status" value="1"/>
</dbReference>
<evidence type="ECO:0008006" key="3">
    <source>
        <dbReference type="Google" id="ProtNLM"/>
    </source>
</evidence>
<sequence length="157" mass="17732">MITGHIDHLAQAGLAQPLYDAIVQALAHNPAQKAPDSYTLDGERLFMNVMTLTTQPPDEKKAELHRAYIDIQLLLEGQETIHYGVAESARELEEWHPEQDYQLCRAIHNPQTLHLEAGMFAIFMPGEPHKPGCHDTLRSPLKKVVIKLHREALFPVC</sequence>
<dbReference type="InterPro" id="IPR004375">
    <property type="entry name" value="NanQ/TabA/YiaL"/>
</dbReference>
<dbReference type="InterPro" id="IPR037012">
    <property type="entry name" value="NanQ/TabA/YiaL_sf"/>
</dbReference>
<dbReference type="eggNOG" id="COG2731">
    <property type="taxonomic scope" value="Bacteria"/>
</dbReference>
<evidence type="ECO:0000313" key="1">
    <source>
        <dbReference type="EMBL" id="GAB52975.1"/>
    </source>
</evidence>
<dbReference type="EMBL" id="BAFF01000010">
    <property type="protein sequence ID" value="GAB52975.1"/>
    <property type="molecule type" value="Genomic_DNA"/>
</dbReference>
<dbReference type="PANTHER" id="PTHR34986">
    <property type="entry name" value="EVOLVED BETA-GALACTOSIDASE SUBUNIT BETA"/>
    <property type="match status" value="1"/>
</dbReference>
<reference evidence="1 2" key="1">
    <citation type="submission" date="2012-02" db="EMBL/GenBank/DDBJ databases">
        <title>Whole genome shotgun sequence of Escherichia hermannii NBRC 105704.</title>
        <authorList>
            <person name="Yoshida I."/>
            <person name="Hosoyama A."/>
            <person name="Tsuchikane K."/>
            <person name="Katsumata H."/>
            <person name="Yamazaki S."/>
            <person name="Fujita N."/>
        </authorList>
    </citation>
    <scope>NUCLEOTIDE SEQUENCE [LARGE SCALE GENOMIC DNA]</scope>
    <source>
        <strain evidence="1 2">NBRC 105704</strain>
    </source>
</reference>
<evidence type="ECO:0000313" key="2">
    <source>
        <dbReference type="Proteomes" id="UP000010297"/>
    </source>
</evidence>
<dbReference type="GeneID" id="92829701"/>
<comment type="caution">
    <text evidence="1">The sequence shown here is derived from an EMBL/GenBank/DDBJ whole genome shotgun (WGS) entry which is preliminary data.</text>
</comment>
<keyword evidence="2" id="KW-1185">Reference proteome</keyword>
<dbReference type="SUPFAM" id="SSF51197">
    <property type="entry name" value="Clavaminate synthase-like"/>
    <property type="match status" value="1"/>
</dbReference>
<dbReference type="GO" id="GO:0005829">
    <property type="term" value="C:cytosol"/>
    <property type="evidence" value="ECO:0007669"/>
    <property type="project" value="TreeGrafter"/>
</dbReference>
<dbReference type="AlphaFoldDB" id="H5V4R7"/>